<dbReference type="SUPFAM" id="SSF51306">
    <property type="entry name" value="LexA/Signal peptidase"/>
    <property type="match status" value="1"/>
</dbReference>
<keyword evidence="2" id="KW-0378">Hydrolase</keyword>
<dbReference type="InterPro" id="IPR036286">
    <property type="entry name" value="LexA/Signal_pep-like_sf"/>
</dbReference>
<keyword evidence="8" id="KW-1185">Reference proteome</keyword>
<evidence type="ECO:0000256" key="4">
    <source>
        <dbReference type="ARBA" id="ARBA00023125"/>
    </source>
</evidence>
<name>A0ABV6S9S4_9SPHN</name>
<comment type="caution">
    <text evidence="7">The sequence shown here is derived from an EMBL/GenBank/DDBJ whole genome shotgun (WGS) entry which is preliminary data.</text>
</comment>
<dbReference type="Pfam" id="PF00717">
    <property type="entry name" value="Peptidase_S24"/>
    <property type="match status" value="1"/>
</dbReference>
<keyword evidence="3" id="KW-0805">Transcription regulation</keyword>
<proteinExistence type="predicted"/>
<dbReference type="CDD" id="cd06529">
    <property type="entry name" value="S24_LexA-like"/>
    <property type="match status" value="1"/>
</dbReference>
<dbReference type="PANTHER" id="PTHR40661">
    <property type="match status" value="1"/>
</dbReference>
<feature type="domain" description="Peptidase S24/S26A/S26B/S26C" evidence="6">
    <location>
        <begin position="90"/>
        <end position="204"/>
    </location>
</feature>
<evidence type="ECO:0000256" key="3">
    <source>
        <dbReference type="ARBA" id="ARBA00023015"/>
    </source>
</evidence>
<evidence type="ECO:0000313" key="7">
    <source>
        <dbReference type="EMBL" id="MFC0685998.1"/>
    </source>
</evidence>
<dbReference type="InterPro" id="IPR015927">
    <property type="entry name" value="Peptidase_S24_S26A/B/C"/>
</dbReference>
<dbReference type="PROSITE" id="PS00501">
    <property type="entry name" value="SPASE_I_1"/>
    <property type="match status" value="1"/>
</dbReference>
<keyword evidence="4" id="KW-0238">DNA-binding</keyword>
<dbReference type="Gene3D" id="2.10.109.10">
    <property type="entry name" value="Umud Fragment, subunit A"/>
    <property type="match status" value="1"/>
</dbReference>
<dbReference type="RefSeq" id="WP_142633340.1">
    <property type="nucleotide sequence ID" value="NZ_JAPCWC010000002.1"/>
</dbReference>
<sequence>METPDPRSRLLQLADARGVSLSSLSRMIGKNASYLQQFIKKGSPRKLEEQDRSLLARFFGVDEVELGKGGEKSYDLTGWVDVPRLAVGASAGPGAHAGEEETFGTLRFTARWLRSLGLRPDALSAISVTGDSMEPTLRHGDEILVDRDWQPLRDGIHVVRLDDAVLVKRLEPVGAGRIALLSDNPAYRVIECGLDDVVVIGRVVWKGGRI</sequence>
<dbReference type="PANTHER" id="PTHR40661:SF3">
    <property type="entry name" value="FELS-1 PROPHAGE TRANSCRIPTIONAL REGULATOR"/>
    <property type="match status" value="1"/>
</dbReference>
<keyword evidence="5" id="KW-0804">Transcription</keyword>
<gene>
    <name evidence="7" type="ORF">ACFFF8_15500</name>
</gene>
<dbReference type="InterPro" id="IPR039418">
    <property type="entry name" value="LexA-like"/>
</dbReference>
<protein>
    <submittedName>
        <fullName evidence="7">Helix-turn-helix transcriptional regulator</fullName>
    </submittedName>
</protein>
<evidence type="ECO:0000256" key="2">
    <source>
        <dbReference type="ARBA" id="ARBA00022801"/>
    </source>
</evidence>
<keyword evidence="1" id="KW-0645">Protease</keyword>
<evidence type="ECO:0000259" key="6">
    <source>
        <dbReference type="Pfam" id="PF00717"/>
    </source>
</evidence>
<dbReference type="InterPro" id="IPR019756">
    <property type="entry name" value="Pept_S26A_signal_pept_1_Ser-AS"/>
</dbReference>
<dbReference type="EMBL" id="JBHLTM010000061">
    <property type="protein sequence ID" value="MFC0685998.1"/>
    <property type="molecule type" value="Genomic_DNA"/>
</dbReference>
<organism evidence="7 8">
    <name type="scientific">Novosphingobium clariflavum</name>
    <dbReference type="NCBI Taxonomy" id="2029884"/>
    <lineage>
        <taxon>Bacteria</taxon>
        <taxon>Pseudomonadati</taxon>
        <taxon>Pseudomonadota</taxon>
        <taxon>Alphaproteobacteria</taxon>
        <taxon>Sphingomonadales</taxon>
        <taxon>Sphingomonadaceae</taxon>
        <taxon>Novosphingobium</taxon>
    </lineage>
</organism>
<evidence type="ECO:0000313" key="8">
    <source>
        <dbReference type="Proteomes" id="UP001589858"/>
    </source>
</evidence>
<evidence type="ECO:0000256" key="5">
    <source>
        <dbReference type="ARBA" id="ARBA00023163"/>
    </source>
</evidence>
<reference evidence="7 8" key="1">
    <citation type="submission" date="2024-09" db="EMBL/GenBank/DDBJ databases">
        <authorList>
            <person name="Sun Q."/>
            <person name="Mori K."/>
        </authorList>
    </citation>
    <scope>NUCLEOTIDE SEQUENCE [LARGE SCALE GENOMIC DNA]</scope>
    <source>
        <strain evidence="7 8">CICC 11035S</strain>
    </source>
</reference>
<dbReference type="Proteomes" id="UP001589858">
    <property type="component" value="Unassembled WGS sequence"/>
</dbReference>
<accession>A0ABV6S9S4</accession>
<evidence type="ECO:0000256" key="1">
    <source>
        <dbReference type="ARBA" id="ARBA00022670"/>
    </source>
</evidence>